<dbReference type="OrthoDB" id="105489at186803"/>
<sequence>MNNENQNESNLNENQFSEVELDNAPKGVPEETPFTETASFTEETSGTEAASDTELTSNIEAENNTAGENLNTQSEDLELNKENITEEMKEDISLQPSDSQPNVETLPEAPVKKKQTGKIVAALLILVVVLAGSITAFANRNKLSNTIAMMTKSSSQYYAYIEQKNLDKQINSVTKNYSKSQDNYKKGIGAENNLSFTISPALAMMMGLNEIKPINAKLESISKDGLSSFNGVLSYDNKTLASLELLSDMNTSDYYLKVPELSSAYLLMTMKDMIDSGIMADTDFDYNEYAKNLPALLGNQLLSENALNEMLKRYSSDIYNNIKTVEVKKNVDVTASTITSSYSKLTATVTDTDLYNIALAILEDAKTDKDLAKITASLQLMTEDEYYNTIETAINDLKADKSTLTNEPMLNMVLYTDSNGNITGREITILDGSSTSLGYTTARDGSKLGFQAWFKEKDLDILDVTANGTIGNGFTGDSVISFNYYDEYYDETTSTSFNVALENVKLKDNKLDGKFTLTSDEMLGTEFVVEFKSANKQQDINIKMMAGGIETIALLLTTKEIPVKDIKMPSSSEKIVDMMNNMDSYIETADLEGFMTNIQTILAEDFGPLFDLLLYGM</sequence>
<keyword evidence="2" id="KW-0472">Membrane</keyword>
<keyword evidence="2" id="KW-1133">Transmembrane helix</keyword>
<keyword evidence="4" id="KW-1185">Reference proteome</keyword>
<feature type="region of interest" description="Disordered" evidence="1">
    <location>
        <begin position="90"/>
        <end position="109"/>
    </location>
</feature>
<accession>A0A1I5H191</accession>
<evidence type="ECO:0000256" key="2">
    <source>
        <dbReference type="SAM" id="Phobius"/>
    </source>
</evidence>
<name>A0A1I5H191_9FIRM</name>
<reference evidence="3 4" key="1">
    <citation type="submission" date="2016-10" db="EMBL/GenBank/DDBJ databases">
        <authorList>
            <person name="de Groot N.N."/>
        </authorList>
    </citation>
    <scope>NUCLEOTIDE SEQUENCE [LARGE SCALE GENOMIC DNA]</scope>
    <source>
        <strain evidence="3 4">DSM 1283</strain>
    </source>
</reference>
<feature type="compositionally biased region" description="Polar residues" evidence="1">
    <location>
        <begin position="55"/>
        <end position="74"/>
    </location>
</feature>
<dbReference type="EMBL" id="FOWD01000024">
    <property type="protein sequence ID" value="SFO41796.1"/>
    <property type="molecule type" value="Genomic_DNA"/>
</dbReference>
<feature type="compositionally biased region" description="Low complexity" evidence="1">
    <location>
        <begin position="30"/>
        <end position="54"/>
    </location>
</feature>
<protein>
    <submittedName>
        <fullName evidence="3">Uncharacterized protein</fullName>
    </submittedName>
</protein>
<feature type="compositionally biased region" description="Polar residues" evidence="1">
    <location>
        <begin position="94"/>
        <end position="103"/>
    </location>
</feature>
<keyword evidence="2" id="KW-0812">Transmembrane</keyword>
<dbReference type="Proteomes" id="UP000198806">
    <property type="component" value="Unassembled WGS sequence"/>
</dbReference>
<feature type="compositionally biased region" description="Low complexity" evidence="1">
    <location>
        <begin position="1"/>
        <end position="18"/>
    </location>
</feature>
<feature type="region of interest" description="Disordered" evidence="1">
    <location>
        <begin position="1"/>
        <end position="76"/>
    </location>
</feature>
<gene>
    <name evidence="3" type="ORF">SAMN04489757_12453</name>
</gene>
<evidence type="ECO:0000256" key="1">
    <source>
        <dbReference type="SAM" id="MobiDB-lite"/>
    </source>
</evidence>
<dbReference type="AlphaFoldDB" id="A0A1I5H191"/>
<evidence type="ECO:0000313" key="3">
    <source>
        <dbReference type="EMBL" id="SFO41796.1"/>
    </source>
</evidence>
<dbReference type="RefSeq" id="WP_091687399.1">
    <property type="nucleotide sequence ID" value="NZ_BAABFM010000035.1"/>
</dbReference>
<proteinExistence type="predicted"/>
<evidence type="ECO:0000313" key="4">
    <source>
        <dbReference type="Proteomes" id="UP000198806"/>
    </source>
</evidence>
<organism evidence="3 4">
    <name type="scientific">Anaerocolumna aminovalerica</name>
    <dbReference type="NCBI Taxonomy" id="1527"/>
    <lineage>
        <taxon>Bacteria</taxon>
        <taxon>Bacillati</taxon>
        <taxon>Bacillota</taxon>
        <taxon>Clostridia</taxon>
        <taxon>Lachnospirales</taxon>
        <taxon>Lachnospiraceae</taxon>
        <taxon>Anaerocolumna</taxon>
    </lineage>
</organism>
<feature type="transmembrane region" description="Helical" evidence="2">
    <location>
        <begin position="119"/>
        <end position="138"/>
    </location>
</feature>